<dbReference type="Proteomes" id="UP001497512">
    <property type="component" value="Chromosome 17"/>
</dbReference>
<gene>
    <name evidence="7" type="ORF">CSSPTR1EN2_LOCUS10034</name>
</gene>
<feature type="domain" description="AP2/ERF" evidence="6">
    <location>
        <begin position="21"/>
        <end position="89"/>
    </location>
</feature>
<dbReference type="PROSITE" id="PS51032">
    <property type="entry name" value="AP2_ERF"/>
    <property type="match status" value="1"/>
</dbReference>
<reference evidence="7" key="1">
    <citation type="submission" date="2024-02" db="EMBL/GenBank/DDBJ databases">
        <authorList>
            <consortium name="ELIXIR-Norway"/>
            <consortium name="Elixir Norway"/>
        </authorList>
    </citation>
    <scope>NUCLEOTIDE SEQUENCE</scope>
</reference>
<evidence type="ECO:0000256" key="5">
    <source>
        <dbReference type="ARBA" id="ARBA00023242"/>
    </source>
</evidence>
<evidence type="ECO:0000313" key="8">
    <source>
        <dbReference type="Proteomes" id="UP001497512"/>
    </source>
</evidence>
<keyword evidence="8" id="KW-1185">Reference proteome</keyword>
<sequence>MPESTINTTRDEFANRNVFEVQPGIWRKTLRRKGIRLHGDKWVFEVRPPGFMKKLWLGTFEEEWEALIARDVYTAHCEVKPICEDFNFIFSPDWPTDNTLIEAFKSLHPECNSGQKQGKPHCLFAEKMKKRIKWTIKREKEGLVINPATGEVIVLYGEVFSVLREDIRDIPTANSAYLAPVTTTVDEVLAEGGGLPGFGIIFDDITLHGGAQNVHIGCTLDAPLKDNREEGN</sequence>
<keyword evidence="5" id="KW-0539">Nucleus</keyword>
<evidence type="ECO:0000256" key="2">
    <source>
        <dbReference type="ARBA" id="ARBA00023015"/>
    </source>
</evidence>
<keyword evidence="2" id="KW-0805">Transcription regulation</keyword>
<evidence type="ECO:0000313" key="7">
    <source>
        <dbReference type="EMBL" id="CAK9209745.1"/>
    </source>
</evidence>
<keyword evidence="3" id="KW-0238">DNA-binding</keyword>
<evidence type="ECO:0000256" key="1">
    <source>
        <dbReference type="ARBA" id="ARBA00004123"/>
    </source>
</evidence>
<comment type="subcellular location">
    <subcellularLocation>
        <location evidence="1">Nucleus</location>
    </subcellularLocation>
</comment>
<keyword evidence="4" id="KW-0804">Transcription</keyword>
<protein>
    <recommendedName>
        <fullName evidence="6">AP2/ERF domain-containing protein</fullName>
    </recommendedName>
</protein>
<evidence type="ECO:0000256" key="4">
    <source>
        <dbReference type="ARBA" id="ARBA00023163"/>
    </source>
</evidence>
<accession>A0ABP0U1K9</accession>
<dbReference type="InterPro" id="IPR001471">
    <property type="entry name" value="AP2/ERF_dom"/>
</dbReference>
<dbReference type="EMBL" id="OZ019909">
    <property type="protein sequence ID" value="CAK9209745.1"/>
    <property type="molecule type" value="Genomic_DNA"/>
</dbReference>
<proteinExistence type="predicted"/>
<evidence type="ECO:0000259" key="6">
    <source>
        <dbReference type="PROSITE" id="PS51032"/>
    </source>
</evidence>
<name>A0ABP0U1K9_9BRYO</name>
<evidence type="ECO:0000256" key="3">
    <source>
        <dbReference type="ARBA" id="ARBA00023125"/>
    </source>
</evidence>
<organism evidence="7 8">
    <name type="scientific">Sphagnum troendelagicum</name>
    <dbReference type="NCBI Taxonomy" id="128251"/>
    <lineage>
        <taxon>Eukaryota</taxon>
        <taxon>Viridiplantae</taxon>
        <taxon>Streptophyta</taxon>
        <taxon>Embryophyta</taxon>
        <taxon>Bryophyta</taxon>
        <taxon>Sphagnophytina</taxon>
        <taxon>Sphagnopsida</taxon>
        <taxon>Sphagnales</taxon>
        <taxon>Sphagnaceae</taxon>
        <taxon>Sphagnum</taxon>
    </lineage>
</organism>